<evidence type="ECO:0000313" key="8">
    <source>
        <dbReference type="EMBL" id="TFY71918.1"/>
    </source>
</evidence>
<feature type="binding site" evidence="6">
    <location>
        <position position="212"/>
    </location>
    <ligand>
        <name>substrate</name>
    </ligand>
</feature>
<dbReference type="PANTHER" id="PTHR46072">
    <property type="entry name" value="AMIDASE-RELATED-RELATED"/>
    <property type="match status" value="1"/>
</dbReference>
<dbReference type="InterPro" id="IPR020556">
    <property type="entry name" value="Amidase_CS"/>
</dbReference>
<proteinExistence type="inferred from homology"/>
<evidence type="ECO:0000256" key="1">
    <source>
        <dbReference type="ARBA" id="ARBA00001311"/>
    </source>
</evidence>
<evidence type="ECO:0000259" key="7">
    <source>
        <dbReference type="Pfam" id="PF01425"/>
    </source>
</evidence>
<dbReference type="PROSITE" id="PS00571">
    <property type="entry name" value="AMIDASES"/>
    <property type="match status" value="1"/>
</dbReference>
<dbReference type="GO" id="GO:0004040">
    <property type="term" value="F:amidase activity"/>
    <property type="evidence" value="ECO:0007669"/>
    <property type="project" value="UniProtKB-EC"/>
</dbReference>
<reference evidence="8 9" key="1">
    <citation type="submission" date="2019-02" db="EMBL/GenBank/DDBJ databases">
        <title>Genome sequencing of the rare red list fungi Dentipellis fragilis.</title>
        <authorList>
            <person name="Buettner E."/>
            <person name="Kellner H."/>
        </authorList>
    </citation>
    <scope>NUCLEOTIDE SEQUENCE [LARGE SCALE GENOMIC DNA]</scope>
    <source>
        <strain evidence="8 9">DSM 105465</strain>
    </source>
</reference>
<comment type="catalytic activity">
    <reaction evidence="1">
        <text>a monocarboxylic acid amide + H2O = a monocarboxylate + NH4(+)</text>
        <dbReference type="Rhea" id="RHEA:12020"/>
        <dbReference type="ChEBI" id="CHEBI:15377"/>
        <dbReference type="ChEBI" id="CHEBI:28938"/>
        <dbReference type="ChEBI" id="CHEBI:35757"/>
        <dbReference type="ChEBI" id="CHEBI:83628"/>
        <dbReference type="EC" id="3.5.1.4"/>
    </reaction>
</comment>
<dbReference type="OrthoDB" id="6428749at2759"/>
<comment type="similarity">
    <text evidence="2">Belongs to the amidase family.</text>
</comment>
<protein>
    <recommendedName>
        <fullName evidence="3">amidase</fullName>
        <ecNumber evidence="3">3.5.1.4</ecNumber>
    </recommendedName>
</protein>
<sequence length="586" mass="64792">MPRPQSALFSKTRLAFSYLSSPPTLLSVPEVKMPGNWQELIADKQQRREASIPKEWIIQLPSDDVLDVTPIPRESGLLSAKELEITELDNVPLLLKNLASGEWSAVEVTTAFAKRAVIAHQLTNCLTEIFIDRALERAAWLDEQLKTTGKVVGPLHGLPISLKDQITIKGLETTMGYASWIGKYADKDATLTEILYECGAVLYVRTNVPQTLMYPETYNLVFGRTLNPYNRKLTSGGSSGGEGVLIAMRGSPLGVGSDIGGSVRIPAAHNGLYGLRPSYNRIPYQGAVNSQEGQDSLPSVLGPLSNDLGGIKTFVQSVVGRKPWYKDPLAVRKPWVEEEYQLVEHGGGKKLCFGILWNDGVIVPHPPVTRALEMTKKALLAAGHEVVEWKPYKHAEMYAITGAMWTAGGVADYTAVTSLSGEPLLYSMEGPDDTKRSLYLSQESISVFELWELQKKRIALRKEYLDYWQSSVKLTGTGRPVDALISPVAPYAPHPHGKNQGAEYTMIWNSYDYSACTFPVTKVDPSLDQPQPRSEFLSEKDEMIYKLYDSPETYKNGPVSLQLVGRTLEEEAVIRMTEIVSGSLRG</sequence>
<dbReference type="InterPro" id="IPR023631">
    <property type="entry name" value="Amidase_dom"/>
</dbReference>
<dbReference type="STRING" id="205917.A0A4Y9ZDT0"/>
<organism evidence="8 9">
    <name type="scientific">Dentipellis fragilis</name>
    <dbReference type="NCBI Taxonomy" id="205917"/>
    <lineage>
        <taxon>Eukaryota</taxon>
        <taxon>Fungi</taxon>
        <taxon>Dikarya</taxon>
        <taxon>Basidiomycota</taxon>
        <taxon>Agaricomycotina</taxon>
        <taxon>Agaricomycetes</taxon>
        <taxon>Russulales</taxon>
        <taxon>Hericiaceae</taxon>
        <taxon>Dentipellis</taxon>
    </lineage>
</organism>
<evidence type="ECO:0000256" key="2">
    <source>
        <dbReference type="ARBA" id="ARBA00009199"/>
    </source>
</evidence>
<evidence type="ECO:0000256" key="5">
    <source>
        <dbReference type="PIRSR" id="PIRSR001221-1"/>
    </source>
</evidence>
<dbReference type="SUPFAM" id="SSF75304">
    <property type="entry name" value="Amidase signature (AS) enzymes"/>
    <property type="match status" value="1"/>
</dbReference>
<feature type="domain" description="Amidase" evidence="7">
    <location>
        <begin position="107"/>
        <end position="573"/>
    </location>
</feature>
<feature type="active site" description="Charge relay system" evidence="5">
    <location>
        <position position="238"/>
    </location>
</feature>
<name>A0A4Y9ZDT0_9AGAM</name>
<dbReference type="InterPro" id="IPR036928">
    <property type="entry name" value="AS_sf"/>
</dbReference>
<feature type="binding site" evidence="6">
    <location>
        <begin position="259"/>
        <end position="262"/>
    </location>
    <ligand>
        <name>substrate</name>
    </ligand>
</feature>
<keyword evidence="4" id="KW-0378">Hydrolase</keyword>
<dbReference type="Pfam" id="PF01425">
    <property type="entry name" value="Amidase"/>
    <property type="match status" value="1"/>
</dbReference>
<dbReference type="Proteomes" id="UP000298327">
    <property type="component" value="Unassembled WGS sequence"/>
</dbReference>
<evidence type="ECO:0000256" key="6">
    <source>
        <dbReference type="PIRSR" id="PIRSR001221-2"/>
    </source>
</evidence>
<dbReference type="AlphaFoldDB" id="A0A4Y9ZDT0"/>
<comment type="caution">
    <text evidence="8">The sequence shown here is derived from an EMBL/GenBank/DDBJ whole genome shotgun (WGS) entry which is preliminary data.</text>
</comment>
<evidence type="ECO:0000256" key="3">
    <source>
        <dbReference type="ARBA" id="ARBA00012922"/>
    </source>
</evidence>
<dbReference type="PIRSF" id="PIRSF001221">
    <property type="entry name" value="Amidase_fungi"/>
    <property type="match status" value="1"/>
</dbReference>
<dbReference type="EC" id="3.5.1.4" evidence="3"/>
<feature type="active site" description="Acyl-ester intermediate" evidence="5">
    <location>
        <position position="262"/>
    </location>
</feature>
<evidence type="ECO:0000256" key="4">
    <source>
        <dbReference type="ARBA" id="ARBA00022801"/>
    </source>
</evidence>
<keyword evidence="9" id="KW-1185">Reference proteome</keyword>
<dbReference type="EMBL" id="SEOQ01000031">
    <property type="protein sequence ID" value="TFY71918.1"/>
    <property type="molecule type" value="Genomic_DNA"/>
</dbReference>
<gene>
    <name evidence="8" type="ORF">EVG20_g1074</name>
</gene>
<dbReference type="Gene3D" id="3.90.1300.10">
    <property type="entry name" value="Amidase signature (AS) domain"/>
    <property type="match status" value="1"/>
</dbReference>
<accession>A0A4Y9ZDT0</accession>
<feature type="binding site" evidence="6">
    <location>
        <position position="238"/>
    </location>
    <ligand>
        <name>substrate</name>
    </ligand>
</feature>
<feature type="active site" description="Charge relay system" evidence="5">
    <location>
        <position position="163"/>
    </location>
</feature>
<evidence type="ECO:0000313" key="9">
    <source>
        <dbReference type="Proteomes" id="UP000298327"/>
    </source>
</evidence>